<accession>A0A1I7Z0L8</accession>
<evidence type="ECO:0000313" key="2">
    <source>
        <dbReference type="WBParaSite" id="L893_g21605.t1"/>
    </source>
</evidence>
<dbReference type="Proteomes" id="UP000095287">
    <property type="component" value="Unplaced"/>
</dbReference>
<proteinExistence type="predicted"/>
<dbReference type="AlphaFoldDB" id="A0A1I7Z0L8"/>
<reference evidence="2" key="1">
    <citation type="submission" date="2016-11" db="UniProtKB">
        <authorList>
            <consortium name="WormBaseParasite"/>
        </authorList>
    </citation>
    <scope>IDENTIFICATION</scope>
</reference>
<dbReference type="WBParaSite" id="L893_g21605.t1">
    <property type="protein sequence ID" value="L893_g21605.t1"/>
    <property type="gene ID" value="L893_g21605"/>
</dbReference>
<evidence type="ECO:0000313" key="1">
    <source>
        <dbReference type="Proteomes" id="UP000095287"/>
    </source>
</evidence>
<name>A0A1I7Z0L8_9BILA</name>
<protein>
    <submittedName>
        <fullName evidence="2">Myotubularin phosphatase domain-containing protein</fullName>
    </submittedName>
</protein>
<organism evidence="1 2">
    <name type="scientific">Steinernema glaseri</name>
    <dbReference type="NCBI Taxonomy" id="37863"/>
    <lineage>
        <taxon>Eukaryota</taxon>
        <taxon>Metazoa</taxon>
        <taxon>Ecdysozoa</taxon>
        <taxon>Nematoda</taxon>
        <taxon>Chromadorea</taxon>
        <taxon>Rhabditida</taxon>
        <taxon>Tylenchina</taxon>
        <taxon>Panagrolaimomorpha</taxon>
        <taxon>Strongyloidoidea</taxon>
        <taxon>Steinernematidae</taxon>
        <taxon>Steinernema</taxon>
    </lineage>
</organism>
<sequence length="105" mass="11987">MDGVPFLFVNAVFHCLNSESLAAPRLLADPLWSSVAEEHHQKRKDYVFRLSNHRSVYQCSVEPLSQDRGYLEPEEWLRKDTTYSRIATLCLSTVAHSKVARPTPA</sequence>
<keyword evidence="1" id="KW-1185">Reference proteome</keyword>